<evidence type="ECO:0000313" key="1">
    <source>
        <dbReference type="EMBL" id="KAG8015055.1"/>
    </source>
</evidence>
<dbReference type="Proteomes" id="UP000805704">
    <property type="component" value="Chromosome 1"/>
</dbReference>
<reference evidence="1" key="1">
    <citation type="submission" date="2020-04" db="EMBL/GenBank/DDBJ databases">
        <title>A chromosome-scale assembly and high-density genetic map of the yellow drum (Nibea albiflora) genome.</title>
        <authorList>
            <person name="Xu D."/>
            <person name="Zhang W."/>
            <person name="Chen R."/>
            <person name="Tan P."/>
            <person name="Wang L."/>
            <person name="Song H."/>
            <person name="Tian L."/>
            <person name="Zhu Q."/>
            <person name="Wang B."/>
        </authorList>
    </citation>
    <scope>NUCLEOTIDE SEQUENCE</scope>
    <source>
        <strain evidence="1">ZJHYS-2018</strain>
    </source>
</reference>
<protein>
    <submittedName>
        <fullName evidence="1">Uncharacterized protein</fullName>
    </submittedName>
</protein>
<proteinExistence type="predicted"/>
<organism evidence="1 2">
    <name type="scientific">Nibea albiflora</name>
    <name type="common">Yellow drum</name>
    <name type="synonym">Corvina albiflora</name>
    <dbReference type="NCBI Taxonomy" id="240163"/>
    <lineage>
        <taxon>Eukaryota</taxon>
        <taxon>Metazoa</taxon>
        <taxon>Chordata</taxon>
        <taxon>Craniata</taxon>
        <taxon>Vertebrata</taxon>
        <taxon>Euteleostomi</taxon>
        <taxon>Actinopterygii</taxon>
        <taxon>Neopterygii</taxon>
        <taxon>Teleostei</taxon>
        <taxon>Neoteleostei</taxon>
        <taxon>Acanthomorphata</taxon>
        <taxon>Eupercaria</taxon>
        <taxon>Sciaenidae</taxon>
        <taxon>Nibea</taxon>
    </lineage>
</organism>
<gene>
    <name evidence="1" type="ORF">GBF38_022301</name>
</gene>
<name>A0ACB7FLA6_NIBAL</name>
<comment type="caution">
    <text evidence="1">The sequence shown here is derived from an EMBL/GenBank/DDBJ whole genome shotgun (WGS) entry which is preliminary data.</text>
</comment>
<dbReference type="EMBL" id="CM024789">
    <property type="protein sequence ID" value="KAG8015055.1"/>
    <property type="molecule type" value="Genomic_DNA"/>
</dbReference>
<keyword evidence="2" id="KW-1185">Reference proteome</keyword>
<evidence type="ECO:0000313" key="2">
    <source>
        <dbReference type="Proteomes" id="UP000805704"/>
    </source>
</evidence>
<sequence>MGKMLFLEGVQQGQRKRLDEQCCRGKSVNVQALENYDEWEYTESCTLLYTAGIPLDNSLLTPPSSPSLWDGLKWRGQCSRDIEAAALKLQLPGSTS</sequence>
<accession>A0ACB7FLA6</accession>